<evidence type="ECO:0000313" key="3">
    <source>
        <dbReference type="Proteomes" id="UP000092482"/>
    </source>
</evidence>
<protein>
    <submittedName>
        <fullName evidence="2">Uncharacterized protein</fullName>
    </submittedName>
</protein>
<dbReference type="KEGG" id="serj:SGUI_0733"/>
<dbReference type="STRING" id="1758689.SGUI_0733"/>
<feature type="region of interest" description="Disordered" evidence="1">
    <location>
        <begin position="87"/>
        <end position="113"/>
    </location>
</feature>
<proteinExistence type="predicted"/>
<feature type="compositionally biased region" description="Acidic residues" evidence="1">
    <location>
        <begin position="102"/>
        <end position="113"/>
    </location>
</feature>
<dbReference type="AlphaFoldDB" id="A0A1B1N9M8"/>
<reference evidence="2 3" key="1">
    <citation type="submission" date="2016-03" db="EMBL/GenBank/DDBJ databases">
        <title>Shallow-sea hydrothermal system.</title>
        <authorList>
            <person name="Tang K."/>
        </authorList>
    </citation>
    <scope>NUCLEOTIDE SEQUENCE [LARGE SCALE GENOMIC DNA]</scope>
    <source>
        <strain evidence="2 3">JLT9</strain>
    </source>
</reference>
<sequence>MDESQDNGSEYAEVVRLPVGRRPESRTTEIEGEEATVIYLPWRHEVDGETRPAGLYILRRDAAGGEEDVFVPDREVRGLEEAWHEIEQSIRAHPAGRRQESGDADDASPQDDR</sequence>
<dbReference type="OrthoDB" id="4866485at2"/>
<organism evidence="2 3">
    <name type="scientific">Serinicoccus hydrothermalis</name>
    <dbReference type="NCBI Taxonomy" id="1758689"/>
    <lineage>
        <taxon>Bacteria</taxon>
        <taxon>Bacillati</taxon>
        <taxon>Actinomycetota</taxon>
        <taxon>Actinomycetes</taxon>
        <taxon>Micrococcales</taxon>
        <taxon>Ornithinimicrobiaceae</taxon>
        <taxon>Serinicoccus</taxon>
    </lineage>
</organism>
<evidence type="ECO:0000313" key="2">
    <source>
        <dbReference type="EMBL" id="ANS78129.1"/>
    </source>
</evidence>
<dbReference type="RefSeq" id="WP_066636505.1">
    <property type="nucleotide sequence ID" value="NZ_CP014989.1"/>
</dbReference>
<dbReference type="EMBL" id="CP014989">
    <property type="protein sequence ID" value="ANS78129.1"/>
    <property type="molecule type" value="Genomic_DNA"/>
</dbReference>
<keyword evidence="3" id="KW-1185">Reference proteome</keyword>
<dbReference type="Proteomes" id="UP000092482">
    <property type="component" value="Chromosome"/>
</dbReference>
<name>A0A1B1N9M8_9MICO</name>
<evidence type="ECO:0000256" key="1">
    <source>
        <dbReference type="SAM" id="MobiDB-lite"/>
    </source>
</evidence>
<accession>A0A1B1N9M8</accession>
<gene>
    <name evidence="2" type="ORF">SGUI_0733</name>
</gene>